<sequence>MTEQTKTYSRLKTPTAQDLELWSAVTADVRPFRARPTQQKPKAPAQPAEPRPIATLIAHRDAPPAPRSAPPLTDIDYQTRKKIRRGRLDVDAKLDLHGMRQEEAHNTLVAFLRRAQSNGAKVAIVVTGKGRSNDEGGVLRRMTPLWLQAPNLRDVVVGFGEASRNHGGEGALYVRIRRLEKGRKALADTFRR</sequence>
<dbReference type="InterPro" id="IPR002625">
    <property type="entry name" value="Smr_dom"/>
</dbReference>
<feature type="domain" description="Smr" evidence="2">
    <location>
        <begin position="94"/>
        <end position="177"/>
    </location>
</feature>
<protein>
    <submittedName>
        <fullName evidence="3">DNA mismatch repair protein MutS</fullName>
    </submittedName>
</protein>
<name>A0A6B8KGS9_9HYPH</name>
<keyword evidence="4" id="KW-1185">Reference proteome</keyword>
<feature type="compositionally biased region" description="Low complexity" evidence="1">
    <location>
        <begin position="34"/>
        <end position="51"/>
    </location>
</feature>
<evidence type="ECO:0000313" key="4">
    <source>
        <dbReference type="Proteomes" id="UP000309061"/>
    </source>
</evidence>
<feature type="region of interest" description="Disordered" evidence="1">
    <location>
        <begin position="30"/>
        <end position="51"/>
    </location>
</feature>
<dbReference type="PROSITE" id="PS50828">
    <property type="entry name" value="SMR"/>
    <property type="match status" value="1"/>
</dbReference>
<dbReference type="PANTHER" id="PTHR35562:SF2">
    <property type="entry name" value="DNA ENDONUCLEASE SMRA-RELATED"/>
    <property type="match status" value="1"/>
</dbReference>
<dbReference type="InterPro" id="IPR036063">
    <property type="entry name" value="Smr_dom_sf"/>
</dbReference>
<evidence type="ECO:0000313" key="3">
    <source>
        <dbReference type="EMBL" id="QGM46927.1"/>
    </source>
</evidence>
<proteinExistence type="predicted"/>
<dbReference type="SMART" id="SM00463">
    <property type="entry name" value="SMR"/>
    <property type="match status" value="1"/>
</dbReference>
<dbReference type="OrthoDB" id="7165597at2"/>
<dbReference type="SUPFAM" id="SSF160443">
    <property type="entry name" value="SMR domain-like"/>
    <property type="match status" value="1"/>
</dbReference>
<accession>A0A6B8KGS9</accession>
<evidence type="ECO:0000259" key="2">
    <source>
        <dbReference type="PROSITE" id="PS50828"/>
    </source>
</evidence>
<evidence type="ECO:0000256" key="1">
    <source>
        <dbReference type="SAM" id="MobiDB-lite"/>
    </source>
</evidence>
<dbReference type="Gene3D" id="3.30.1370.110">
    <property type="match status" value="1"/>
</dbReference>
<dbReference type="RefSeq" id="WP_136497813.1">
    <property type="nucleotide sequence ID" value="NZ_CP046052.1"/>
</dbReference>
<dbReference type="AlphaFoldDB" id="A0A6B8KGS9"/>
<dbReference type="Pfam" id="PF01713">
    <property type="entry name" value="Smr"/>
    <property type="match status" value="1"/>
</dbReference>
<gene>
    <name evidence="3" type="ORF">H2LOC_015180</name>
</gene>
<dbReference type="KEGG" id="mhey:H2LOC_015180"/>
<dbReference type="PANTHER" id="PTHR35562">
    <property type="entry name" value="DNA ENDONUCLEASE SMRA-RELATED"/>
    <property type="match status" value="1"/>
</dbReference>
<reference evidence="3 4" key="1">
    <citation type="submission" date="2019-11" db="EMBL/GenBank/DDBJ databases">
        <title>The genome sequence of Methylocystis heyeri.</title>
        <authorList>
            <person name="Oshkin I.Y."/>
            <person name="Miroshnikov K."/>
            <person name="Dedysh S.N."/>
        </authorList>
    </citation>
    <scope>NUCLEOTIDE SEQUENCE [LARGE SCALE GENOMIC DNA]</scope>
    <source>
        <strain evidence="3 4">H2</strain>
    </source>
</reference>
<dbReference type="Proteomes" id="UP000309061">
    <property type="component" value="Chromosome"/>
</dbReference>
<organism evidence="3 4">
    <name type="scientific">Methylocystis heyeri</name>
    <dbReference type="NCBI Taxonomy" id="391905"/>
    <lineage>
        <taxon>Bacteria</taxon>
        <taxon>Pseudomonadati</taxon>
        <taxon>Pseudomonadota</taxon>
        <taxon>Alphaproteobacteria</taxon>
        <taxon>Hyphomicrobiales</taxon>
        <taxon>Methylocystaceae</taxon>
        <taxon>Methylocystis</taxon>
    </lineage>
</organism>
<dbReference type="EMBL" id="CP046052">
    <property type="protein sequence ID" value="QGM46927.1"/>
    <property type="molecule type" value="Genomic_DNA"/>
</dbReference>